<name>A0A2T1DDT8_9CYAN</name>
<protein>
    <recommendedName>
        <fullName evidence="3">CopG family transcriptional regulator</fullName>
    </recommendedName>
</protein>
<sequence>MTQVLTLQIPEELYQPLVKIAQQRGQSPEEFTIQWLAASIQQFVDDPLEQFIGAVNSSIPDWSEHHDQYLGQALIDSNEAR</sequence>
<evidence type="ECO:0000313" key="2">
    <source>
        <dbReference type="Proteomes" id="UP000238634"/>
    </source>
</evidence>
<accession>A0A2T1DDT8</accession>
<dbReference type="STRING" id="1920490.GCA_001895925_03057"/>
<reference evidence="1 2" key="2">
    <citation type="submission" date="2018-03" db="EMBL/GenBank/DDBJ databases">
        <title>The ancient ancestry and fast evolution of plastids.</title>
        <authorList>
            <person name="Moore K.R."/>
            <person name="Magnabosco C."/>
            <person name="Momper L."/>
            <person name="Gold D.A."/>
            <person name="Bosak T."/>
            <person name="Fournier G.P."/>
        </authorList>
    </citation>
    <scope>NUCLEOTIDE SEQUENCE [LARGE SCALE GENOMIC DNA]</scope>
    <source>
        <strain evidence="1 2">ULC007</strain>
    </source>
</reference>
<gene>
    <name evidence="1" type="ORF">C7B65_14245</name>
</gene>
<dbReference type="Proteomes" id="UP000238634">
    <property type="component" value="Unassembled WGS sequence"/>
</dbReference>
<evidence type="ECO:0008006" key="3">
    <source>
        <dbReference type="Google" id="ProtNLM"/>
    </source>
</evidence>
<organism evidence="1 2">
    <name type="scientific">Phormidesmis priestleyi ULC007</name>
    <dbReference type="NCBI Taxonomy" id="1920490"/>
    <lineage>
        <taxon>Bacteria</taxon>
        <taxon>Bacillati</taxon>
        <taxon>Cyanobacteriota</taxon>
        <taxon>Cyanophyceae</taxon>
        <taxon>Leptolyngbyales</taxon>
        <taxon>Leptolyngbyaceae</taxon>
        <taxon>Phormidesmis</taxon>
    </lineage>
</organism>
<evidence type="ECO:0000313" key="1">
    <source>
        <dbReference type="EMBL" id="PSB18682.1"/>
    </source>
</evidence>
<dbReference type="RefSeq" id="WP_073069730.1">
    <property type="nucleotide sequence ID" value="NZ_MPPI01000003.1"/>
</dbReference>
<keyword evidence="2" id="KW-1185">Reference proteome</keyword>
<dbReference type="AlphaFoldDB" id="A0A2T1DDT8"/>
<comment type="caution">
    <text evidence="1">The sequence shown here is derived from an EMBL/GenBank/DDBJ whole genome shotgun (WGS) entry which is preliminary data.</text>
</comment>
<reference evidence="1 2" key="1">
    <citation type="submission" date="2018-02" db="EMBL/GenBank/DDBJ databases">
        <authorList>
            <person name="Cohen D.B."/>
            <person name="Kent A.D."/>
        </authorList>
    </citation>
    <scope>NUCLEOTIDE SEQUENCE [LARGE SCALE GENOMIC DNA]</scope>
    <source>
        <strain evidence="1 2">ULC007</strain>
    </source>
</reference>
<proteinExistence type="predicted"/>
<dbReference type="OrthoDB" id="428665at2"/>
<dbReference type="EMBL" id="PVWG01000015">
    <property type="protein sequence ID" value="PSB18682.1"/>
    <property type="molecule type" value="Genomic_DNA"/>
</dbReference>